<protein>
    <recommendedName>
        <fullName evidence="4">Carboxypeptidase regulatory-like domain-containing protein</fullName>
    </recommendedName>
</protein>
<keyword evidence="1" id="KW-0732">Signal</keyword>
<gene>
    <name evidence="2" type="ORF">GCM10007907_38590</name>
</gene>
<organism evidence="2 3">
    <name type="scientific">Chitinimonas prasina</name>
    <dbReference type="NCBI Taxonomy" id="1434937"/>
    <lineage>
        <taxon>Bacteria</taxon>
        <taxon>Pseudomonadati</taxon>
        <taxon>Pseudomonadota</taxon>
        <taxon>Betaproteobacteria</taxon>
        <taxon>Neisseriales</taxon>
        <taxon>Chitinibacteraceae</taxon>
        <taxon>Chitinimonas</taxon>
    </lineage>
</organism>
<dbReference type="Proteomes" id="UP001156706">
    <property type="component" value="Unassembled WGS sequence"/>
</dbReference>
<evidence type="ECO:0000313" key="3">
    <source>
        <dbReference type="Proteomes" id="UP001156706"/>
    </source>
</evidence>
<dbReference type="Gene3D" id="2.60.40.2810">
    <property type="match status" value="1"/>
</dbReference>
<accession>A0ABQ5YKC7</accession>
<reference evidence="3" key="1">
    <citation type="journal article" date="2019" name="Int. J. Syst. Evol. Microbiol.">
        <title>The Global Catalogue of Microorganisms (GCM) 10K type strain sequencing project: providing services to taxonomists for standard genome sequencing and annotation.</title>
        <authorList>
            <consortium name="The Broad Institute Genomics Platform"/>
            <consortium name="The Broad Institute Genome Sequencing Center for Infectious Disease"/>
            <person name="Wu L."/>
            <person name="Ma J."/>
        </authorList>
    </citation>
    <scope>NUCLEOTIDE SEQUENCE [LARGE SCALE GENOMIC DNA]</scope>
    <source>
        <strain evidence="3">NBRC 110044</strain>
    </source>
</reference>
<feature type="signal peptide" evidence="1">
    <location>
        <begin position="1"/>
        <end position="22"/>
    </location>
</feature>
<dbReference type="EMBL" id="BSOG01000006">
    <property type="protein sequence ID" value="GLR15069.1"/>
    <property type="molecule type" value="Genomic_DNA"/>
</dbReference>
<dbReference type="PROSITE" id="PS51257">
    <property type="entry name" value="PROKAR_LIPOPROTEIN"/>
    <property type="match status" value="1"/>
</dbReference>
<evidence type="ECO:0008006" key="4">
    <source>
        <dbReference type="Google" id="ProtNLM"/>
    </source>
</evidence>
<keyword evidence="3" id="KW-1185">Reference proteome</keyword>
<name>A0ABQ5YKC7_9NEIS</name>
<comment type="caution">
    <text evidence="2">The sequence shown here is derived from an EMBL/GenBank/DDBJ whole genome shotgun (WGS) entry which is preliminary data.</text>
</comment>
<evidence type="ECO:0000256" key="1">
    <source>
        <dbReference type="SAM" id="SignalP"/>
    </source>
</evidence>
<dbReference type="RefSeq" id="WP_284198133.1">
    <property type="nucleotide sequence ID" value="NZ_BSOG01000006.1"/>
</dbReference>
<sequence length="560" mass="59401">MSLPPFRTLLSLILLQALLACGGGSSSGNFAPVAVTDVYSGSWNVPISLDVMANDREPENETLRLISASGAVNGTVAIVSGRLLYTPAPGFYGDETLSYVIGDGHGNTATGRVELSIRARLLLRGSVYLGAAAPASVIAKVGTREVLASTDSAGNYRIELETGDGSEPVSLEAVGVGDRRRVGLYAVLGDLGGLIFLAGNDFVLDAAELPGLELSELNTASYRLAELYKGAPLASSDELEALLPQLDPQALVEMAAVVRRAGDADASLPAGFADTRALLRNSTAYQAHLNALKATPAEGFDGAMQRLMDDRYYLRALNPAVDDSVIRLLPGSYTALQEGAEISLGLAGLAEGSLSNQSNYWIGAPWAVSDGALGITLPTRTGYSNDELELETGVIVTQRREYSQLQVKRLRGLPGLHLASYRAVGEHRVLRNNVLQSITPLGRLAQPAAYIDGNALQELTAAELAGKTWTGLPDHLIVPGFTVRAVSQQLNADGTGSDGMRWTAIANELKLSYPDQHEQIIYRLGKLANGRERWLVQTIYVPEGRVTGVHGVEVMGAAAR</sequence>
<feature type="chain" id="PRO_5045435337" description="Carboxypeptidase regulatory-like domain-containing protein" evidence="1">
    <location>
        <begin position="23"/>
        <end position="560"/>
    </location>
</feature>
<evidence type="ECO:0000313" key="2">
    <source>
        <dbReference type="EMBL" id="GLR15069.1"/>
    </source>
</evidence>
<dbReference type="Pfam" id="PF17963">
    <property type="entry name" value="Big_9"/>
    <property type="match status" value="1"/>
</dbReference>
<proteinExistence type="predicted"/>